<organism evidence="1 2">
    <name type="scientific">Paramecium octaurelia</name>
    <dbReference type="NCBI Taxonomy" id="43137"/>
    <lineage>
        <taxon>Eukaryota</taxon>
        <taxon>Sar</taxon>
        <taxon>Alveolata</taxon>
        <taxon>Ciliophora</taxon>
        <taxon>Intramacronucleata</taxon>
        <taxon>Oligohymenophorea</taxon>
        <taxon>Peniculida</taxon>
        <taxon>Parameciidae</taxon>
        <taxon>Paramecium</taxon>
    </lineage>
</organism>
<sequence length="215" mass="25637">MQLYQDQEYVQAQSNINLINTHKCIKAKKIRKFKIHQISKNNQITSNGQSICSQETAINYSSKPSQYRRETIFSIKKEKYHCFHGFSDVNLAVLQQNTNKQSLDIEMQNISHKQIFLPLPPIKEVEEYVLYQSKLKKVKINEQLYSQDNLELILFKIDKQHKIKIEPGLIEGLILNDKILKDQFLIYLECYSFERIYQVQLEFEDQYDCEQFQLF</sequence>
<dbReference type="Proteomes" id="UP000683925">
    <property type="component" value="Unassembled WGS sequence"/>
</dbReference>
<dbReference type="OMA" id="LINTHKC"/>
<dbReference type="AlphaFoldDB" id="A0A8S1SWF4"/>
<dbReference type="EMBL" id="CAJJDP010000016">
    <property type="protein sequence ID" value="CAD8144363.1"/>
    <property type="molecule type" value="Genomic_DNA"/>
</dbReference>
<evidence type="ECO:0000313" key="1">
    <source>
        <dbReference type="EMBL" id="CAD8144363.1"/>
    </source>
</evidence>
<proteinExistence type="predicted"/>
<keyword evidence="2" id="KW-1185">Reference proteome</keyword>
<reference evidence="1" key="1">
    <citation type="submission" date="2021-01" db="EMBL/GenBank/DDBJ databases">
        <authorList>
            <consortium name="Genoscope - CEA"/>
            <person name="William W."/>
        </authorList>
    </citation>
    <scope>NUCLEOTIDE SEQUENCE</scope>
</reference>
<comment type="caution">
    <text evidence="1">The sequence shown here is derived from an EMBL/GenBank/DDBJ whole genome shotgun (WGS) entry which is preliminary data.</text>
</comment>
<gene>
    <name evidence="1" type="ORF">POCTA_138.1.T0160111</name>
</gene>
<accession>A0A8S1SWF4</accession>
<protein>
    <submittedName>
        <fullName evidence="1">Uncharacterized protein</fullName>
    </submittedName>
</protein>
<dbReference type="OrthoDB" id="311234at2759"/>
<evidence type="ECO:0000313" key="2">
    <source>
        <dbReference type="Proteomes" id="UP000683925"/>
    </source>
</evidence>
<name>A0A8S1SWF4_PAROT</name>